<dbReference type="Gene3D" id="1.10.10.60">
    <property type="entry name" value="Homeodomain-like"/>
    <property type="match status" value="1"/>
</dbReference>
<evidence type="ECO:0000259" key="1">
    <source>
        <dbReference type="Pfam" id="PF13518"/>
    </source>
</evidence>
<accession>A0A1G6QNT9</accession>
<feature type="domain" description="Insertion element IS150 protein InsJ-like helix-turn-helix" evidence="1">
    <location>
        <begin position="16"/>
        <end position="67"/>
    </location>
</feature>
<evidence type="ECO:0000313" key="3">
    <source>
        <dbReference type="Proteomes" id="UP000199387"/>
    </source>
</evidence>
<dbReference type="SUPFAM" id="SSF46689">
    <property type="entry name" value="Homeodomain-like"/>
    <property type="match status" value="1"/>
</dbReference>
<reference evidence="2 3" key="1">
    <citation type="submission" date="2016-10" db="EMBL/GenBank/DDBJ databases">
        <authorList>
            <person name="de Groot N.N."/>
        </authorList>
    </citation>
    <scope>NUCLEOTIDE SEQUENCE [LARGE SCALE GENOMIC DNA]</scope>
    <source>
        <strain evidence="2 3">DSM 45514</strain>
    </source>
</reference>
<dbReference type="Pfam" id="PF13518">
    <property type="entry name" value="HTH_28"/>
    <property type="match status" value="1"/>
</dbReference>
<dbReference type="AlphaFoldDB" id="A0A1G6QNT9"/>
<gene>
    <name evidence="2" type="ORF">SAMN04488112_1231</name>
</gene>
<keyword evidence="3" id="KW-1185">Reference proteome</keyword>
<sequence length="92" mass="11049">MAKKGQKFRHYPFSLKMQAVQMRLQGVTKREVAERLGIHDVSRLKVWLRQYKLKGSEGLQDRRGGRKRPLQKDEYVRQLELENDVLKKWLEI</sequence>
<name>A0A1G6QNT9_9BACL</name>
<proteinExistence type="predicted"/>
<protein>
    <submittedName>
        <fullName evidence="2">Helix-turn-helix domain-containing protein</fullName>
    </submittedName>
</protein>
<feature type="non-terminal residue" evidence="2">
    <location>
        <position position="92"/>
    </location>
</feature>
<dbReference type="OrthoDB" id="2476570at2"/>
<dbReference type="InterPro" id="IPR055247">
    <property type="entry name" value="InsJ-like_HTH"/>
</dbReference>
<dbReference type="RefSeq" id="WP_143003569.1">
    <property type="nucleotide sequence ID" value="NZ_FMZA01000023.1"/>
</dbReference>
<dbReference type="Proteomes" id="UP000199387">
    <property type="component" value="Unassembled WGS sequence"/>
</dbReference>
<organism evidence="2 3">
    <name type="scientific">Melghirimyces thermohalophilus</name>
    <dbReference type="NCBI Taxonomy" id="1236220"/>
    <lineage>
        <taxon>Bacteria</taxon>
        <taxon>Bacillati</taxon>
        <taxon>Bacillota</taxon>
        <taxon>Bacilli</taxon>
        <taxon>Bacillales</taxon>
        <taxon>Thermoactinomycetaceae</taxon>
        <taxon>Melghirimyces</taxon>
    </lineage>
</organism>
<evidence type="ECO:0000313" key="2">
    <source>
        <dbReference type="EMBL" id="SDC93969.1"/>
    </source>
</evidence>
<dbReference type="InterPro" id="IPR009057">
    <property type="entry name" value="Homeodomain-like_sf"/>
</dbReference>
<dbReference type="EMBL" id="FMZA01000023">
    <property type="protein sequence ID" value="SDC93969.1"/>
    <property type="molecule type" value="Genomic_DNA"/>
</dbReference>